<dbReference type="Pfam" id="PF03641">
    <property type="entry name" value="Lysine_decarbox"/>
    <property type="match status" value="1"/>
</dbReference>
<dbReference type="InterPro" id="IPR031100">
    <property type="entry name" value="LOG_fam"/>
</dbReference>
<dbReference type="InterPro" id="IPR005269">
    <property type="entry name" value="LOG"/>
</dbReference>
<sequence length="298" mass="33734">MTENELRRRRLISAKQSEESIAKIEGQGSYKLAFADHDFLLSDDLRAVRLQLEYLKPQLTLEKHNVDATIVVFGSARFLPPEQAQHDVGVAEQALEKDPDNDTLMGNLKRAKRALKNSAYYQQAMDFARIATEHNLCHDDENLMIVSGGGPGIMEAANRGAMEAGGHSIGLNIVLPHEQRPNPYITPEYCFQFHYFAIRKMHFLQRARALVAFPGGFGTLDELFETLTLVQTKKSEPVPIVLVGKEFWQRLIDFDLLVEEGTISEHDLALFEIVDTAEEAWQAICHCYDLKNGSRHIR</sequence>
<gene>
    <name evidence="3" type="ORF">CEW91_01055</name>
</gene>
<dbReference type="EMBL" id="CP022133">
    <property type="protein sequence ID" value="ASG64829.1"/>
    <property type="molecule type" value="Genomic_DNA"/>
</dbReference>
<comment type="similarity">
    <text evidence="2">Belongs to the LOG family.</text>
</comment>
<dbReference type="InterPro" id="IPR052341">
    <property type="entry name" value="LOG_family_nucleotidases"/>
</dbReference>
<dbReference type="PANTHER" id="PTHR43393:SF3">
    <property type="entry name" value="LYSINE DECARBOXYLASE-LIKE PROTEIN"/>
    <property type="match status" value="1"/>
</dbReference>
<keyword evidence="4" id="KW-1185">Reference proteome</keyword>
<keyword evidence="2" id="KW-0203">Cytokinin biosynthesis</keyword>
<dbReference type="SUPFAM" id="SSF102405">
    <property type="entry name" value="MCP/YpsA-like"/>
    <property type="match status" value="1"/>
</dbReference>
<name>A0ABM6LQP6_9GAMM</name>
<organism evidence="3 4">
    <name type="scientific">Idiomarina piscisalsi</name>
    <dbReference type="NCBI Taxonomy" id="1096243"/>
    <lineage>
        <taxon>Bacteria</taxon>
        <taxon>Pseudomonadati</taxon>
        <taxon>Pseudomonadota</taxon>
        <taxon>Gammaproteobacteria</taxon>
        <taxon>Alteromonadales</taxon>
        <taxon>Idiomarinaceae</taxon>
        <taxon>Idiomarina</taxon>
    </lineage>
</organism>
<proteinExistence type="inferred from homology"/>
<evidence type="ECO:0000256" key="2">
    <source>
        <dbReference type="RuleBase" id="RU363015"/>
    </source>
</evidence>
<dbReference type="PANTHER" id="PTHR43393">
    <property type="entry name" value="CYTOKININ RIBOSIDE 5'-MONOPHOSPHATE PHOSPHORIBOHYDROLASE"/>
    <property type="match status" value="1"/>
</dbReference>
<dbReference type="Proteomes" id="UP000197717">
    <property type="component" value="Chromosome"/>
</dbReference>
<keyword evidence="2" id="KW-0378">Hydrolase</keyword>
<reference evidence="3 4" key="1">
    <citation type="submission" date="2017-06" db="EMBL/GenBank/DDBJ databases">
        <title>Complete genome sequence of Idiomarina piscisalsi strain 10PY1A isolated from soil of Soudi Arabia.</title>
        <authorList>
            <person name="Kim M.-C."/>
            <person name="Jung B.K."/>
            <person name="Budiyanto F."/>
            <person name="Nzila A."/>
            <person name="Shin J.-H."/>
        </authorList>
    </citation>
    <scope>NUCLEOTIDE SEQUENCE [LARGE SCALE GENOMIC DNA]</scope>
    <source>
        <strain evidence="3 4">10PY1A</strain>
    </source>
</reference>
<dbReference type="RefSeq" id="WP_088767285.1">
    <property type="nucleotide sequence ID" value="NZ_CP022133.1"/>
</dbReference>
<accession>A0ABM6LQP6</accession>
<evidence type="ECO:0000313" key="4">
    <source>
        <dbReference type="Proteomes" id="UP000197717"/>
    </source>
</evidence>
<dbReference type="NCBIfam" id="TIGR00730">
    <property type="entry name" value="Rossman fold protein, TIGR00730 family"/>
    <property type="match status" value="1"/>
</dbReference>
<protein>
    <recommendedName>
        <fullName evidence="2">Cytokinin riboside 5'-monophosphate phosphoribohydrolase</fullName>
        <ecNumber evidence="2">3.2.2.n1</ecNumber>
    </recommendedName>
</protein>
<dbReference type="Gene3D" id="3.40.50.450">
    <property type="match status" value="1"/>
</dbReference>
<evidence type="ECO:0000256" key="1">
    <source>
        <dbReference type="ARBA" id="ARBA00000274"/>
    </source>
</evidence>
<dbReference type="EC" id="3.2.2.n1" evidence="2"/>
<comment type="catalytic activity">
    <reaction evidence="1">
        <text>AMP + H2O = D-ribose 5-phosphate + adenine</text>
        <dbReference type="Rhea" id="RHEA:20129"/>
        <dbReference type="ChEBI" id="CHEBI:15377"/>
        <dbReference type="ChEBI" id="CHEBI:16708"/>
        <dbReference type="ChEBI" id="CHEBI:78346"/>
        <dbReference type="ChEBI" id="CHEBI:456215"/>
        <dbReference type="EC" id="3.2.2.4"/>
    </reaction>
</comment>
<evidence type="ECO:0000313" key="3">
    <source>
        <dbReference type="EMBL" id="ASG64829.1"/>
    </source>
</evidence>